<comment type="caution">
    <text evidence="2">The sequence shown here is derived from an EMBL/GenBank/DDBJ whole genome shotgun (WGS) entry which is preliminary data.</text>
</comment>
<dbReference type="EMBL" id="CACRXK020008767">
    <property type="protein sequence ID" value="CAB4015567.1"/>
    <property type="molecule type" value="Genomic_DNA"/>
</dbReference>
<proteinExistence type="predicted"/>
<gene>
    <name evidence="2" type="ORF">PACLA_8A075732</name>
</gene>
<feature type="region of interest" description="Disordered" evidence="1">
    <location>
        <begin position="1"/>
        <end position="29"/>
    </location>
</feature>
<name>A0A6S7IDR3_PARCT</name>
<organism evidence="2 3">
    <name type="scientific">Paramuricea clavata</name>
    <name type="common">Red gorgonian</name>
    <name type="synonym">Violescent sea-whip</name>
    <dbReference type="NCBI Taxonomy" id="317549"/>
    <lineage>
        <taxon>Eukaryota</taxon>
        <taxon>Metazoa</taxon>
        <taxon>Cnidaria</taxon>
        <taxon>Anthozoa</taxon>
        <taxon>Octocorallia</taxon>
        <taxon>Malacalcyonacea</taxon>
        <taxon>Plexauridae</taxon>
        <taxon>Paramuricea</taxon>
    </lineage>
</organism>
<evidence type="ECO:0000313" key="2">
    <source>
        <dbReference type="EMBL" id="CAB4015567.1"/>
    </source>
</evidence>
<sequence length="122" mass="13107">MASPLVHFESKQQLAQKEQQSPTKPTPETVLASWKRWDLSHCHQPPVDKQSLAIVRGRLDVCNSSCGAVRVDGGTTVVSGSALRVAAVLLLADEQELRRGRGPLAGPLAGRLRDCLFVGGIL</sequence>
<keyword evidence="3" id="KW-1185">Reference proteome</keyword>
<protein>
    <submittedName>
        <fullName evidence="2">Uncharacterized protein</fullName>
    </submittedName>
</protein>
<reference evidence="2" key="1">
    <citation type="submission" date="2020-04" db="EMBL/GenBank/DDBJ databases">
        <authorList>
            <person name="Alioto T."/>
            <person name="Alioto T."/>
            <person name="Gomez Garrido J."/>
        </authorList>
    </citation>
    <scope>NUCLEOTIDE SEQUENCE</scope>
    <source>
        <strain evidence="2">A484AB</strain>
    </source>
</reference>
<evidence type="ECO:0000313" key="3">
    <source>
        <dbReference type="Proteomes" id="UP001152795"/>
    </source>
</evidence>
<accession>A0A6S7IDR3</accession>
<feature type="compositionally biased region" description="Polar residues" evidence="1">
    <location>
        <begin position="11"/>
        <end position="23"/>
    </location>
</feature>
<dbReference type="Proteomes" id="UP001152795">
    <property type="component" value="Unassembled WGS sequence"/>
</dbReference>
<dbReference type="AlphaFoldDB" id="A0A6S7IDR3"/>
<evidence type="ECO:0000256" key="1">
    <source>
        <dbReference type="SAM" id="MobiDB-lite"/>
    </source>
</evidence>